<name>A0A0F9W0E9_9ZZZZ</name>
<dbReference type="AlphaFoldDB" id="A0A0F9W0E9"/>
<proteinExistence type="predicted"/>
<gene>
    <name evidence="1" type="ORF">LCGC14_0343190</name>
</gene>
<sequence>MAAEMQLEDGSWVPASSLVNTYVEPEPEPGQAQLEWLSNDSATRQAAIRSHFNQQYDLIRQHSPYMGIKAANEMITQAHLSAQQEYSQVQDQANNNMSAFRRIQALAKQGAIATTGKMNPEKLMWQMVGGEELAEAMFPTEQRTDDQHTRFTESTRQRDILEKDLEGYQVVDEGKWNPFKTNTQALQKYDPISGEYKTVSRKDMSGNVLMGEQERGQFRAIQQALADLQGIRRNSFPGVTPQQRAAAKRIANNQSRIGSTIASTISAHVALKQPTITKADLKKQYKEIYQTQGPEAAVEFANTNPSLLE</sequence>
<comment type="caution">
    <text evidence="1">The sequence shown here is derived from an EMBL/GenBank/DDBJ whole genome shotgun (WGS) entry which is preliminary data.</text>
</comment>
<protein>
    <submittedName>
        <fullName evidence="1">Uncharacterized protein</fullName>
    </submittedName>
</protein>
<evidence type="ECO:0000313" key="1">
    <source>
        <dbReference type="EMBL" id="KKN79131.1"/>
    </source>
</evidence>
<dbReference type="EMBL" id="LAZR01000252">
    <property type="protein sequence ID" value="KKN79131.1"/>
    <property type="molecule type" value="Genomic_DNA"/>
</dbReference>
<accession>A0A0F9W0E9</accession>
<organism evidence="1">
    <name type="scientific">marine sediment metagenome</name>
    <dbReference type="NCBI Taxonomy" id="412755"/>
    <lineage>
        <taxon>unclassified sequences</taxon>
        <taxon>metagenomes</taxon>
        <taxon>ecological metagenomes</taxon>
    </lineage>
</organism>
<reference evidence="1" key="1">
    <citation type="journal article" date="2015" name="Nature">
        <title>Complex archaea that bridge the gap between prokaryotes and eukaryotes.</title>
        <authorList>
            <person name="Spang A."/>
            <person name="Saw J.H."/>
            <person name="Jorgensen S.L."/>
            <person name="Zaremba-Niedzwiedzka K."/>
            <person name="Martijn J."/>
            <person name="Lind A.E."/>
            <person name="van Eijk R."/>
            <person name="Schleper C."/>
            <person name="Guy L."/>
            <person name="Ettema T.J."/>
        </authorList>
    </citation>
    <scope>NUCLEOTIDE SEQUENCE</scope>
</reference>